<feature type="compositionally biased region" description="Basic residues" evidence="1">
    <location>
        <begin position="62"/>
        <end position="71"/>
    </location>
</feature>
<gene>
    <name evidence="3" type="primary">ogrK</name>
    <name evidence="3" type="ORF">XBP1_2820068</name>
</gene>
<feature type="domain" description="Zinc finger Ogr/Delta-type" evidence="2">
    <location>
        <begin position="3"/>
        <end position="49"/>
    </location>
</feature>
<evidence type="ECO:0000313" key="3">
    <source>
        <dbReference type="EMBL" id="CDG97830.1"/>
    </source>
</evidence>
<accession>A0A077NIZ2</accession>
<dbReference type="EMBL" id="CBSW010000204">
    <property type="protein sequence ID" value="CDG97830.1"/>
    <property type="molecule type" value="Genomic_DNA"/>
</dbReference>
<organism evidence="3">
    <name type="scientific">Xenorhabdus bovienii str. puntauvense</name>
    <dbReference type="NCBI Taxonomy" id="1398201"/>
    <lineage>
        <taxon>Bacteria</taxon>
        <taxon>Pseudomonadati</taxon>
        <taxon>Pseudomonadota</taxon>
        <taxon>Gammaproteobacteria</taxon>
        <taxon>Enterobacterales</taxon>
        <taxon>Morganellaceae</taxon>
        <taxon>Xenorhabdus</taxon>
    </lineage>
</organism>
<dbReference type="Pfam" id="PF04606">
    <property type="entry name" value="Ogr_Delta"/>
    <property type="match status" value="1"/>
</dbReference>
<dbReference type="AlphaFoldDB" id="A0A077NIZ2"/>
<evidence type="ECO:0000259" key="2">
    <source>
        <dbReference type="Pfam" id="PF04606"/>
    </source>
</evidence>
<name>A0A077NIZ2_XENBV</name>
<protein>
    <submittedName>
        <fullName evidence="3">Prophage P2 transcriptional activator for bacteriophage P2 late genes</fullName>
    </submittedName>
</protein>
<reference evidence="3" key="1">
    <citation type="submission" date="2013-07" db="EMBL/GenBank/DDBJ databases">
        <title>Sub-species coevolution in mutualistic symbiosis.</title>
        <authorList>
            <person name="Murfin K."/>
            <person name="Klassen J."/>
            <person name="Lee M."/>
            <person name="Forst S."/>
            <person name="Stock P."/>
            <person name="Goodrich-Blair H."/>
        </authorList>
    </citation>
    <scope>NUCLEOTIDE SEQUENCE [LARGE SCALE GENOMIC DNA]</scope>
    <source>
        <strain evidence="3">Puntauvense</strain>
    </source>
</reference>
<dbReference type="RefSeq" id="WP_038197079.1">
    <property type="nucleotide sequence ID" value="NZ_CAWLWN010000238.1"/>
</dbReference>
<comment type="caution">
    <text evidence="3">The sequence shown here is derived from an EMBL/GenBank/DDBJ whole genome shotgun (WGS) entry which is preliminary data.</text>
</comment>
<evidence type="ECO:0000256" key="1">
    <source>
        <dbReference type="SAM" id="MobiDB-lite"/>
    </source>
</evidence>
<proteinExistence type="predicted"/>
<dbReference type="Proteomes" id="UP000028511">
    <property type="component" value="Unassembled WGS sequence"/>
</dbReference>
<dbReference type="InterPro" id="IPR007684">
    <property type="entry name" value="Znf_Ogr/Delta"/>
</dbReference>
<feature type="region of interest" description="Disordered" evidence="1">
    <location>
        <begin position="53"/>
        <end position="84"/>
    </location>
</feature>
<sequence length="84" mass="9400">MIKCPLCGQSAHTRSSFEHSSQTKERYNQCQNINCGATFVSHETFVRFIAKPGDVENVTPHPRAKTKRQPRQKAAAPCQKADAQ</sequence>
<dbReference type="HOGENOM" id="CLU_170894_0_0_6"/>
<dbReference type="GeneID" id="93909167"/>